<dbReference type="GO" id="GO:0016799">
    <property type="term" value="F:hydrolase activity, hydrolyzing N-glycosyl compounds"/>
    <property type="evidence" value="ECO:0007669"/>
    <property type="project" value="InterPro"/>
</dbReference>
<dbReference type="OrthoDB" id="2827923at2"/>
<name>A0A521DKF0_9BACT</name>
<dbReference type="EMBL" id="FXTM01000022">
    <property type="protein sequence ID" value="SMO72214.1"/>
    <property type="molecule type" value="Genomic_DNA"/>
</dbReference>
<gene>
    <name evidence="1" type="ORF">SAMN06269117_12212</name>
</gene>
<dbReference type="GO" id="GO:0003906">
    <property type="term" value="F:DNA-(apurinic or apyrimidinic site) endonuclease activity"/>
    <property type="evidence" value="ECO:0007669"/>
    <property type="project" value="InterPro"/>
</dbReference>
<proteinExistence type="predicted"/>
<evidence type="ECO:0000313" key="1">
    <source>
        <dbReference type="EMBL" id="SMO72214.1"/>
    </source>
</evidence>
<dbReference type="Pfam" id="PF09171">
    <property type="entry name" value="AGOG"/>
    <property type="match status" value="1"/>
</dbReference>
<keyword evidence="1" id="KW-0378">Hydrolase</keyword>
<evidence type="ECO:0000313" key="2">
    <source>
        <dbReference type="Proteomes" id="UP000317315"/>
    </source>
</evidence>
<dbReference type="Proteomes" id="UP000317315">
    <property type="component" value="Unassembled WGS sequence"/>
</dbReference>
<organism evidence="1 2">
    <name type="scientific">Balnearium lithotrophicum</name>
    <dbReference type="NCBI Taxonomy" id="223788"/>
    <lineage>
        <taxon>Bacteria</taxon>
        <taxon>Pseudomonadati</taxon>
        <taxon>Aquificota</taxon>
        <taxon>Aquificia</taxon>
        <taxon>Desulfurobacteriales</taxon>
        <taxon>Desulfurobacteriaceae</taxon>
        <taxon>Balnearium</taxon>
    </lineage>
</organism>
<dbReference type="GO" id="GO:0006281">
    <property type="term" value="P:DNA repair"/>
    <property type="evidence" value="ECO:0007669"/>
    <property type="project" value="InterPro"/>
</dbReference>
<keyword evidence="1" id="KW-0255">Endonuclease</keyword>
<dbReference type="AlphaFoldDB" id="A0A521DKF0"/>
<keyword evidence="1" id="KW-0540">Nuclease</keyword>
<keyword evidence="2" id="KW-1185">Reference proteome</keyword>
<dbReference type="RefSeq" id="WP_142936041.1">
    <property type="nucleotide sequence ID" value="NZ_FXTM01000022.1"/>
</dbReference>
<sequence>MKGKLELHPKRARKVGSTLLEEVKKGGIFGHRELPDDMVKSIADEVDTETLLLIVTLTTSLDYMRNANELWENSLKTLKDDETKWLFDPHKVAEKGDDELLKALSKHGLAKKKKRDLLIWKTISKTLSEKYSGSVKKLFEEYEFKVDRMFTDFLKNRKGEFPSLSGTKLFPHWIRSLKEKVVLPFKGVENLPIPVDVHVARATFTTGCITGKYKSKGVNETIKKKVIEVWRKGLEGTEILPVDMFRPLWLLSKYGCHYRQDGKRPKLKECPVKNYCVSGKVIVTSNRVEIET</sequence>
<dbReference type="Gene3D" id="1.10.1670.10">
    <property type="entry name" value="Helix-hairpin-Helix base-excision DNA repair enzymes (C-terminal)"/>
    <property type="match status" value="1"/>
</dbReference>
<reference evidence="1 2" key="1">
    <citation type="submission" date="2017-05" db="EMBL/GenBank/DDBJ databases">
        <authorList>
            <person name="Varghese N."/>
            <person name="Submissions S."/>
        </authorList>
    </citation>
    <scope>NUCLEOTIDE SEQUENCE [LARGE SCALE GENOMIC DNA]</scope>
    <source>
        <strain evidence="1 2">DSM 16304</strain>
    </source>
</reference>
<dbReference type="SUPFAM" id="SSF48150">
    <property type="entry name" value="DNA-glycosylase"/>
    <property type="match status" value="1"/>
</dbReference>
<protein>
    <submittedName>
        <fullName evidence="1">Endonuclease III</fullName>
    </submittedName>
</protein>
<accession>A0A521DKF0</accession>
<dbReference type="InterPro" id="IPR011257">
    <property type="entry name" value="DNA_glycosylase"/>
</dbReference>
<dbReference type="InterPro" id="IPR023170">
    <property type="entry name" value="HhH_base_excis_C"/>
</dbReference>
<dbReference type="InterPro" id="IPR015254">
    <property type="entry name" value="AGOG-like"/>
</dbReference>